<dbReference type="Proteomes" id="UP000092666">
    <property type="component" value="Unassembled WGS sequence"/>
</dbReference>
<organism evidence="1 2">
    <name type="scientific">Kwoniella heveanensis BCC8398</name>
    <dbReference type="NCBI Taxonomy" id="1296120"/>
    <lineage>
        <taxon>Eukaryota</taxon>
        <taxon>Fungi</taxon>
        <taxon>Dikarya</taxon>
        <taxon>Basidiomycota</taxon>
        <taxon>Agaricomycotina</taxon>
        <taxon>Tremellomycetes</taxon>
        <taxon>Tremellales</taxon>
        <taxon>Cryptococcaceae</taxon>
        <taxon>Kwoniella</taxon>
    </lineage>
</organism>
<accession>A0A1B9GKI5</accession>
<evidence type="ECO:0000313" key="2">
    <source>
        <dbReference type="Proteomes" id="UP000092666"/>
    </source>
</evidence>
<reference evidence="2" key="2">
    <citation type="submission" date="2013-12" db="EMBL/GenBank/DDBJ databases">
        <title>Evolution of pathogenesis and genome organization in the Tremellales.</title>
        <authorList>
            <person name="Cuomo C."/>
            <person name="Litvintseva A."/>
            <person name="Heitman J."/>
            <person name="Chen Y."/>
            <person name="Sun S."/>
            <person name="Springer D."/>
            <person name="Dromer F."/>
            <person name="Young S."/>
            <person name="Zeng Q."/>
            <person name="Chapman S."/>
            <person name="Gujja S."/>
            <person name="Saif S."/>
            <person name="Birren B."/>
        </authorList>
    </citation>
    <scope>NUCLEOTIDE SEQUENCE [LARGE SCALE GENOMIC DNA]</scope>
    <source>
        <strain evidence="2">BCC8398</strain>
    </source>
</reference>
<dbReference type="EMBL" id="KV700134">
    <property type="protein sequence ID" value="OCF31463.1"/>
    <property type="molecule type" value="Genomic_DNA"/>
</dbReference>
<keyword evidence="2" id="KW-1185">Reference proteome</keyword>
<proteinExistence type="predicted"/>
<reference evidence="1 2" key="1">
    <citation type="submission" date="2013-07" db="EMBL/GenBank/DDBJ databases">
        <title>The Genome Sequence of Cryptococcus heveanensis BCC8398.</title>
        <authorList>
            <consortium name="The Broad Institute Genome Sequencing Platform"/>
            <person name="Cuomo C."/>
            <person name="Litvintseva A."/>
            <person name="Chen Y."/>
            <person name="Heitman J."/>
            <person name="Sun S."/>
            <person name="Springer D."/>
            <person name="Dromer F."/>
            <person name="Young S.K."/>
            <person name="Zeng Q."/>
            <person name="Gargeya S."/>
            <person name="Fitzgerald M."/>
            <person name="Abouelleil A."/>
            <person name="Alvarado L."/>
            <person name="Berlin A.M."/>
            <person name="Chapman S.B."/>
            <person name="Dewar J."/>
            <person name="Goldberg J."/>
            <person name="Griggs A."/>
            <person name="Gujja S."/>
            <person name="Hansen M."/>
            <person name="Howarth C."/>
            <person name="Imamovic A."/>
            <person name="Larimer J."/>
            <person name="McCowan C."/>
            <person name="Murphy C."/>
            <person name="Pearson M."/>
            <person name="Priest M."/>
            <person name="Roberts A."/>
            <person name="Saif S."/>
            <person name="Shea T."/>
            <person name="Sykes S."/>
            <person name="Wortman J."/>
            <person name="Nusbaum C."/>
            <person name="Birren B."/>
        </authorList>
    </citation>
    <scope>NUCLEOTIDE SEQUENCE [LARGE SCALE GENOMIC DNA]</scope>
    <source>
        <strain evidence="1 2">BCC8398</strain>
    </source>
</reference>
<dbReference type="AlphaFoldDB" id="A0A1B9GKI5"/>
<gene>
    <name evidence="1" type="ORF">I316_06865</name>
</gene>
<evidence type="ECO:0000313" key="1">
    <source>
        <dbReference type="EMBL" id="OCF31463.1"/>
    </source>
</evidence>
<name>A0A1B9GKI5_9TREE</name>
<protein>
    <submittedName>
        <fullName evidence="1">Uncharacterized protein</fullName>
    </submittedName>
</protein>
<sequence>MPSTTQQPTLDETLTAFDNLEGLATQRRYDDTYKPDDQRLWRMSGKLNAIPVQVRKQHFTDDEYCKIKGESAFWDGFWGRMGSQVAVMARATATAPDSTSGEQSVSANDPTYDVEFLLSEALLPESLATATATDIAGAETTKKQKEAWLKDRAAYLRDYNSYHAVEGAASGQSGAPSAHSCHDVVRHGLAADLASNGELAEVIQRAREKFVSDFVSIVPATDAKEVALAFTRSGNTAASRENRFVHELKGGPSAGPVSISPSVSPQDLVNSVGTIQSKIDAQNARIAETRSSHPDWPTDMYFLRREHSKFGSKSIDEANANVKGYWASRRSQVRSAIESHWKSHNAGGADTGNGTWAPDTDLTRPLTVPHTITGRDRPPVHYPEPGFEGRYMIPSGLSISLYPVSTIMGDDNPSTLRDLIPSTLDIHKTL</sequence>